<evidence type="ECO:0000313" key="2">
    <source>
        <dbReference type="Proteomes" id="UP001342314"/>
    </source>
</evidence>
<dbReference type="Proteomes" id="UP001342314">
    <property type="component" value="Unassembled WGS sequence"/>
</dbReference>
<accession>A0AAV5GTG9</accession>
<sequence length="221" mass="24521">MYGDTKKGANEPDFASPGETEFHVLHDHKLKKHAYVTGSNSDERLYFMHFPTKWTSTKWRASFRQGGEDGPELYALISDGGYARNAFDVVATDGRTTSCNRVSSTWETSHKWQFESALSGASYTWQSKLHWTGSSEIILYHSEDMSLSRKERRVVAVWKRNAYNMKKSGVLTIEPEYLGERELIIVTGIGVNERIKEVNNNNAAISSSSGAAAAAAASAAS</sequence>
<proteinExistence type="predicted"/>
<evidence type="ECO:0000313" key="1">
    <source>
        <dbReference type="EMBL" id="GJN93819.1"/>
    </source>
</evidence>
<keyword evidence="2" id="KW-1185">Reference proteome</keyword>
<dbReference type="EMBL" id="BQKY01000015">
    <property type="protein sequence ID" value="GJN93819.1"/>
    <property type="molecule type" value="Genomic_DNA"/>
</dbReference>
<comment type="caution">
    <text evidence="1">The sequence shown here is derived from an EMBL/GenBank/DDBJ whole genome shotgun (WGS) entry which is preliminary data.</text>
</comment>
<name>A0AAV5GTG9_9BASI</name>
<gene>
    <name evidence="1" type="ORF">Rhopal_006877-T1</name>
</gene>
<organism evidence="1 2">
    <name type="scientific">Rhodotorula paludigena</name>
    <dbReference type="NCBI Taxonomy" id="86838"/>
    <lineage>
        <taxon>Eukaryota</taxon>
        <taxon>Fungi</taxon>
        <taxon>Dikarya</taxon>
        <taxon>Basidiomycota</taxon>
        <taxon>Pucciniomycotina</taxon>
        <taxon>Microbotryomycetes</taxon>
        <taxon>Sporidiobolales</taxon>
        <taxon>Sporidiobolaceae</taxon>
        <taxon>Rhodotorula</taxon>
    </lineage>
</organism>
<protein>
    <submittedName>
        <fullName evidence="1">Uncharacterized protein</fullName>
    </submittedName>
</protein>
<dbReference type="AlphaFoldDB" id="A0AAV5GTG9"/>
<reference evidence="1 2" key="1">
    <citation type="submission" date="2021-12" db="EMBL/GenBank/DDBJ databases">
        <title>High titer production of polyol ester of fatty acids by Rhodotorula paludigena BS15 towards product separation-free biomass refinery.</title>
        <authorList>
            <person name="Mano J."/>
            <person name="Ono H."/>
            <person name="Tanaka T."/>
            <person name="Naito K."/>
            <person name="Sushida H."/>
            <person name="Ike M."/>
            <person name="Tokuyasu K."/>
            <person name="Kitaoka M."/>
        </authorList>
    </citation>
    <scope>NUCLEOTIDE SEQUENCE [LARGE SCALE GENOMIC DNA]</scope>
    <source>
        <strain evidence="1 2">BS15</strain>
    </source>
</reference>